<name>A0A370S0N5_PSEJE</name>
<dbReference type="PANTHER" id="PTHR30408:SF12">
    <property type="entry name" value="TYPE I RESTRICTION ENZYME MJAVIII SPECIFICITY SUBUNIT"/>
    <property type="match status" value="1"/>
</dbReference>
<dbReference type="AlphaFoldDB" id="A0A370S0N5"/>
<evidence type="ECO:0000313" key="5">
    <source>
        <dbReference type="EMBL" id="RDL13319.1"/>
    </source>
</evidence>
<evidence type="ECO:0000256" key="3">
    <source>
        <dbReference type="ARBA" id="ARBA00023125"/>
    </source>
</evidence>
<dbReference type="RefSeq" id="WP_147282650.1">
    <property type="nucleotide sequence ID" value="NZ_QRAV01000027.1"/>
</dbReference>
<evidence type="ECO:0000256" key="1">
    <source>
        <dbReference type="ARBA" id="ARBA00010923"/>
    </source>
</evidence>
<comment type="caution">
    <text evidence="5">The sequence shown here is derived from an EMBL/GenBank/DDBJ whole genome shotgun (WGS) entry which is preliminary data.</text>
</comment>
<dbReference type="SUPFAM" id="SSF116734">
    <property type="entry name" value="DNA methylase specificity domain"/>
    <property type="match status" value="2"/>
</dbReference>
<dbReference type="Pfam" id="PF01420">
    <property type="entry name" value="Methylase_S"/>
    <property type="match status" value="1"/>
</dbReference>
<dbReference type="InterPro" id="IPR000055">
    <property type="entry name" value="Restrct_endonuc_typeI_TRD"/>
</dbReference>
<dbReference type="Gene3D" id="3.90.220.20">
    <property type="entry name" value="DNA methylase specificity domains"/>
    <property type="match status" value="2"/>
</dbReference>
<evidence type="ECO:0000256" key="2">
    <source>
        <dbReference type="ARBA" id="ARBA00022747"/>
    </source>
</evidence>
<evidence type="ECO:0000313" key="6">
    <source>
        <dbReference type="Proteomes" id="UP000255365"/>
    </source>
</evidence>
<sequence length="439" mass="50327">MNHKSKSKKLNESNADTLVPLLRFPAFREAEEWANVLLNEIAIPVLDRVVKGETYPVISFSTEYGLVQQDESFGNKASGETLKRYFKVERDDFVFNEGASTGTICGSIKRLSKFSDGMVSPVYKCFRFNSNEVPAFWEYYFESQLFRVQLSSLIDKDLRGGRFNLSIRRLLSARLWRPCVAEQKVIAGFFTDLDKLLSAQVRKISVLRTERKGLMLQLFPSEGEGRPPLRFPRFRDDGGWKDYLFGDILRITVGREFKSSEHSSAGVRLLQSKSLAARKVQWSESAVYLPVNYEREYPELIVRGGDVVLALSNPLINGELRLARVERDQAVSILNQRVGRLEIVSDLVCMDFVFQYCQKVIRDFYVKDVAGKGYSLISLKSLYSQRIYLPTLPEQTYISQCISSLDNLIAMHTKKLEKLNMHKEALMQKLFPRLDEVDA</sequence>
<evidence type="ECO:0000259" key="4">
    <source>
        <dbReference type="Pfam" id="PF01420"/>
    </source>
</evidence>
<comment type="similarity">
    <text evidence="1">Belongs to the type-I restriction system S methylase family.</text>
</comment>
<dbReference type="InterPro" id="IPR044946">
    <property type="entry name" value="Restrct_endonuc_typeI_TRD_sf"/>
</dbReference>
<dbReference type="GO" id="GO:0009307">
    <property type="term" value="P:DNA restriction-modification system"/>
    <property type="evidence" value="ECO:0007669"/>
    <property type="project" value="UniProtKB-KW"/>
</dbReference>
<dbReference type="EMBL" id="QRAV01000027">
    <property type="protein sequence ID" value="RDL13319.1"/>
    <property type="molecule type" value="Genomic_DNA"/>
</dbReference>
<feature type="domain" description="Type I restriction modification DNA specificity" evidence="4">
    <location>
        <begin position="239"/>
        <end position="420"/>
    </location>
</feature>
<protein>
    <submittedName>
        <fullName evidence="5">Type I restriction enzyme S subunit</fullName>
    </submittedName>
</protein>
<keyword evidence="3" id="KW-0238">DNA-binding</keyword>
<accession>A0A370S0N5</accession>
<keyword evidence="2" id="KW-0680">Restriction system</keyword>
<organism evidence="5 6">
    <name type="scientific">Pseudomonas jessenii</name>
    <dbReference type="NCBI Taxonomy" id="77298"/>
    <lineage>
        <taxon>Bacteria</taxon>
        <taxon>Pseudomonadati</taxon>
        <taxon>Pseudomonadota</taxon>
        <taxon>Gammaproteobacteria</taxon>
        <taxon>Pseudomonadales</taxon>
        <taxon>Pseudomonadaceae</taxon>
        <taxon>Pseudomonas</taxon>
    </lineage>
</organism>
<proteinExistence type="inferred from homology"/>
<dbReference type="GO" id="GO:0003677">
    <property type="term" value="F:DNA binding"/>
    <property type="evidence" value="ECO:0007669"/>
    <property type="project" value="UniProtKB-KW"/>
</dbReference>
<dbReference type="InterPro" id="IPR052021">
    <property type="entry name" value="Type-I_RS_S_subunit"/>
</dbReference>
<dbReference type="PANTHER" id="PTHR30408">
    <property type="entry name" value="TYPE-1 RESTRICTION ENZYME ECOKI SPECIFICITY PROTEIN"/>
    <property type="match status" value="1"/>
</dbReference>
<gene>
    <name evidence="5" type="ORF">DEU51_1278</name>
</gene>
<reference evidence="5 6" key="1">
    <citation type="submission" date="2018-07" db="EMBL/GenBank/DDBJ databases">
        <title>Genome sequencing of rice bacterial endophytes.</title>
        <authorList>
            <person name="Venturi V."/>
        </authorList>
    </citation>
    <scope>NUCLEOTIDE SEQUENCE [LARGE SCALE GENOMIC DNA]</scope>
    <source>
        <strain evidence="5 6">E2333</strain>
    </source>
</reference>
<dbReference type="Proteomes" id="UP000255365">
    <property type="component" value="Unassembled WGS sequence"/>
</dbReference>
<dbReference type="Gene3D" id="1.10.287.1120">
    <property type="entry name" value="Bipartite methylase S protein"/>
    <property type="match status" value="1"/>
</dbReference>